<feature type="signal peptide" evidence="8">
    <location>
        <begin position="1"/>
        <end position="21"/>
    </location>
</feature>
<dbReference type="EMBL" id="JSYN01000017">
    <property type="protein sequence ID" value="KIA93023.1"/>
    <property type="molecule type" value="Genomic_DNA"/>
</dbReference>
<comment type="subcellular location">
    <subcellularLocation>
        <location evidence="1">Cell membrane</location>
        <topology evidence="1">Multi-pass membrane protein</topology>
    </subcellularLocation>
</comment>
<dbReference type="RefSeq" id="WP_039477583.1">
    <property type="nucleotide sequence ID" value="NZ_JSYN01000017.1"/>
</dbReference>
<feature type="transmembrane region" description="Helical" evidence="7">
    <location>
        <begin position="319"/>
        <end position="339"/>
    </location>
</feature>
<evidence type="ECO:0000256" key="2">
    <source>
        <dbReference type="ARBA" id="ARBA00008017"/>
    </source>
</evidence>
<reference evidence="11 12" key="1">
    <citation type="submission" date="2014-10" db="EMBL/GenBank/DDBJ databases">
        <title>Pedobacter Kyungheensis.</title>
        <authorList>
            <person name="Anderson B.M."/>
            <person name="Newman J.D."/>
        </authorList>
    </citation>
    <scope>NUCLEOTIDE SEQUENCE [LARGE SCALE GENOMIC DNA]</scope>
    <source>
        <strain evidence="11 12">KACC 16221</strain>
    </source>
</reference>
<feature type="transmembrane region" description="Helical" evidence="7">
    <location>
        <begin position="374"/>
        <end position="394"/>
    </location>
</feature>
<accession>A0A0C1FMN7</accession>
<feature type="transmembrane region" description="Helical" evidence="7">
    <location>
        <begin position="345"/>
        <end position="367"/>
    </location>
</feature>
<keyword evidence="6 7" id="KW-0472">Membrane</keyword>
<feature type="transmembrane region" description="Helical" evidence="7">
    <location>
        <begin position="400"/>
        <end position="418"/>
    </location>
</feature>
<dbReference type="PANTHER" id="PTHR30347">
    <property type="entry name" value="POTASSIUM CHANNEL RELATED"/>
    <property type="match status" value="1"/>
</dbReference>
<protein>
    <submittedName>
        <fullName evidence="11">Mechanosensitive ion channel protein</fullName>
    </submittedName>
</protein>
<dbReference type="Pfam" id="PF00924">
    <property type="entry name" value="MS_channel_2nd"/>
    <property type="match status" value="1"/>
</dbReference>
<dbReference type="SUPFAM" id="SSF82689">
    <property type="entry name" value="Mechanosensitive channel protein MscS (YggB), C-terminal domain"/>
    <property type="match status" value="1"/>
</dbReference>
<keyword evidence="8" id="KW-0732">Signal</keyword>
<dbReference type="Proteomes" id="UP000031246">
    <property type="component" value="Unassembled WGS sequence"/>
</dbReference>
<dbReference type="InterPro" id="IPR006685">
    <property type="entry name" value="MscS_channel_2nd"/>
</dbReference>
<dbReference type="Pfam" id="PF21082">
    <property type="entry name" value="MS_channel_3rd"/>
    <property type="match status" value="1"/>
</dbReference>
<evidence type="ECO:0000256" key="6">
    <source>
        <dbReference type="ARBA" id="ARBA00023136"/>
    </source>
</evidence>
<evidence type="ECO:0000256" key="8">
    <source>
        <dbReference type="SAM" id="SignalP"/>
    </source>
</evidence>
<evidence type="ECO:0000256" key="4">
    <source>
        <dbReference type="ARBA" id="ARBA00022692"/>
    </source>
</evidence>
<evidence type="ECO:0000313" key="11">
    <source>
        <dbReference type="EMBL" id="KIA93023.1"/>
    </source>
</evidence>
<feature type="transmembrane region" description="Helical" evidence="7">
    <location>
        <begin position="430"/>
        <end position="451"/>
    </location>
</feature>
<proteinExistence type="inferred from homology"/>
<organism evidence="11 12">
    <name type="scientific">Pedobacter kyungheensis</name>
    <dbReference type="NCBI Taxonomy" id="1069985"/>
    <lineage>
        <taxon>Bacteria</taxon>
        <taxon>Pseudomonadati</taxon>
        <taxon>Bacteroidota</taxon>
        <taxon>Sphingobacteriia</taxon>
        <taxon>Sphingobacteriales</taxon>
        <taxon>Sphingobacteriaceae</taxon>
        <taxon>Pedobacter</taxon>
    </lineage>
</organism>
<dbReference type="InterPro" id="IPR049278">
    <property type="entry name" value="MS_channel_C"/>
</dbReference>
<feature type="transmembrane region" description="Helical" evidence="7">
    <location>
        <begin position="602"/>
        <end position="622"/>
    </location>
</feature>
<evidence type="ECO:0000256" key="5">
    <source>
        <dbReference type="ARBA" id="ARBA00022989"/>
    </source>
</evidence>
<keyword evidence="12" id="KW-1185">Reference proteome</keyword>
<evidence type="ECO:0000256" key="3">
    <source>
        <dbReference type="ARBA" id="ARBA00022475"/>
    </source>
</evidence>
<feature type="transmembrane region" description="Helical" evidence="7">
    <location>
        <begin position="512"/>
        <end position="533"/>
    </location>
</feature>
<evidence type="ECO:0000313" key="12">
    <source>
        <dbReference type="Proteomes" id="UP000031246"/>
    </source>
</evidence>
<dbReference type="AlphaFoldDB" id="A0A0C1FMN7"/>
<dbReference type="InterPro" id="IPR011014">
    <property type="entry name" value="MscS_channel_TM-2"/>
</dbReference>
<comment type="similarity">
    <text evidence="2">Belongs to the MscS (TC 1.A.23) family.</text>
</comment>
<dbReference type="GO" id="GO:0005886">
    <property type="term" value="C:plasma membrane"/>
    <property type="evidence" value="ECO:0007669"/>
    <property type="project" value="UniProtKB-SubCell"/>
</dbReference>
<feature type="domain" description="Mechanosensitive ion channel MscS" evidence="9">
    <location>
        <begin position="644"/>
        <end position="710"/>
    </location>
</feature>
<evidence type="ECO:0000256" key="1">
    <source>
        <dbReference type="ARBA" id="ARBA00004651"/>
    </source>
</evidence>
<feature type="domain" description="Mechanosensitive ion channel MscS C-terminal" evidence="10">
    <location>
        <begin position="719"/>
        <end position="801"/>
    </location>
</feature>
<dbReference type="InterPro" id="IPR052702">
    <property type="entry name" value="MscS-like_channel"/>
</dbReference>
<feature type="transmembrane region" description="Helical" evidence="7">
    <location>
        <begin position="281"/>
        <end position="298"/>
    </location>
</feature>
<dbReference type="SUPFAM" id="SSF82861">
    <property type="entry name" value="Mechanosensitive channel protein MscS (YggB), transmembrane region"/>
    <property type="match status" value="1"/>
</dbReference>
<keyword evidence="3" id="KW-1003">Cell membrane</keyword>
<evidence type="ECO:0000259" key="9">
    <source>
        <dbReference type="Pfam" id="PF00924"/>
    </source>
</evidence>
<dbReference type="InterPro" id="IPR011066">
    <property type="entry name" value="MscS_channel_C_sf"/>
</dbReference>
<feature type="transmembrane region" description="Helical" evidence="7">
    <location>
        <begin position="628"/>
        <end position="650"/>
    </location>
</feature>
<evidence type="ECO:0000256" key="7">
    <source>
        <dbReference type="SAM" id="Phobius"/>
    </source>
</evidence>
<gene>
    <name evidence="11" type="ORF">OC25_15120</name>
</gene>
<comment type="caution">
    <text evidence="11">The sequence shown here is derived from an EMBL/GenBank/DDBJ whole genome shotgun (WGS) entry which is preliminary data.</text>
</comment>
<evidence type="ECO:0000259" key="10">
    <source>
        <dbReference type="Pfam" id="PF21082"/>
    </source>
</evidence>
<feature type="transmembrane region" description="Helical" evidence="7">
    <location>
        <begin position="463"/>
        <end position="491"/>
    </location>
</feature>
<dbReference type="GO" id="GO:0008381">
    <property type="term" value="F:mechanosensitive monoatomic ion channel activity"/>
    <property type="evidence" value="ECO:0007669"/>
    <property type="project" value="UniProtKB-ARBA"/>
</dbReference>
<feature type="transmembrane region" description="Helical" evidence="7">
    <location>
        <begin position="553"/>
        <end position="581"/>
    </location>
</feature>
<name>A0A0C1FMN7_9SPHI</name>
<feature type="chain" id="PRO_5002132457" evidence="8">
    <location>
        <begin position="22"/>
        <end position="815"/>
    </location>
</feature>
<sequence>MKIKNLFLLLLLMCTFNWGRAQNTDSLKKGDLSDSLKQSFVDRMQDFAKSSAKKSKAELEADKAVIDQIRIFEQVRKAIQKAKNYLNNGLDTPGIKTELKEIDEDFTRASDGVFINKGTAQTFRNLTATAKILTELLNKANTRKINLDANQQQLNNFRYQLDSLSGEPALFKFPQDSVSLTKYLQKVVLVAYEIKPVDSMLKIANTNIQSLLAQVNVTVFKLQNHLDEIAAYQEAMADNSFKKEFGSLLDPEGHYRPFGEILSHSWVKGGMTLGFYAENNYGKLFTLLLLVFLSYTYLKSLKGIYTESNLLRPDMEGQLVIRYPFLSALLIIISIFQFIFRSPPFVLNVIFWLISCVSLSIIFSKFINKYWMRVWTFMVILFMLAAVDNLVLQASRTERWLILIISAAGVVFGLFTLLKGKRDTLREKWIVYSIGFMVLLEVFSMLANILGRYNMAKTLFISGYLNVVVAILFLWTVRLINEGLFLAFNIYSGQDKKLFYLNFSKVGKRAPLLFYGLLVAGWLVLFGRNFPAYNYFSKPLKEFFSADRTIGDYTFSINTVLLFIVIIVISMIVSKVVSFFATDKHLEHKDDQKRYGIGSWLLLVRIAILAIGLFLAIAAAGIPVDRITIILGALGVGIGFGLQTLVNNLVSGLIIAFEKPVNVGDIVDVDGQGGTMKSIGFRSSVISTWDGADVVMPNGDLLNAHLINWSLGGNRKRLSIVVGVAYETDLEKARRVLMEVLGNEDRIAKNPGPVVQFEQFASSAIDIKVYFWSRHIGQALATKSDLIVAINEAFKAHNINIPFQQQEITVRYPKE</sequence>
<keyword evidence="4 7" id="KW-0812">Transmembrane</keyword>
<dbReference type="SUPFAM" id="SSF50182">
    <property type="entry name" value="Sm-like ribonucleoproteins"/>
    <property type="match status" value="1"/>
</dbReference>
<dbReference type="InterPro" id="IPR010920">
    <property type="entry name" value="LSM_dom_sf"/>
</dbReference>
<keyword evidence="5 7" id="KW-1133">Transmembrane helix</keyword>
<dbReference type="InterPro" id="IPR023408">
    <property type="entry name" value="MscS_beta-dom_sf"/>
</dbReference>
<dbReference type="Gene3D" id="3.30.70.100">
    <property type="match status" value="1"/>
</dbReference>
<dbReference type="PANTHER" id="PTHR30347:SF1">
    <property type="entry name" value="MECHANOSENSITIVE CHANNEL MSCK"/>
    <property type="match status" value="1"/>
</dbReference>
<dbReference type="Gene3D" id="2.30.30.60">
    <property type="match status" value="1"/>
</dbReference>
<dbReference type="Gene3D" id="1.10.287.1260">
    <property type="match status" value="1"/>
</dbReference>